<proteinExistence type="predicted"/>
<name>A0A926IF93_9FIRM</name>
<evidence type="ECO:0000313" key="2">
    <source>
        <dbReference type="Proteomes" id="UP000655830"/>
    </source>
</evidence>
<organism evidence="1 2">
    <name type="scientific">Zhenhengia yiwuensis</name>
    <dbReference type="NCBI Taxonomy" id="2763666"/>
    <lineage>
        <taxon>Bacteria</taxon>
        <taxon>Bacillati</taxon>
        <taxon>Bacillota</taxon>
        <taxon>Clostridia</taxon>
        <taxon>Lachnospirales</taxon>
        <taxon>Lachnospiraceae</taxon>
        <taxon>Zhenhengia</taxon>
    </lineage>
</organism>
<accession>A0A926IF93</accession>
<dbReference type="EMBL" id="JACRSY010000055">
    <property type="protein sequence ID" value="MBC8581482.1"/>
    <property type="molecule type" value="Genomic_DNA"/>
</dbReference>
<evidence type="ECO:0000313" key="1">
    <source>
        <dbReference type="EMBL" id="MBC8581482.1"/>
    </source>
</evidence>
<protein>
    <submittedName>
        <fullName evidence="1">Uncharacterized protein</fullName>
    </submittedName>
</protein>
<dbReference type="AlphaFoldDB" id="A0A926IF93"/>
<dbReference type="RefSeq" id="WP_249334429.1">
    <property type="nucleotide sequence ID" value="NZ_JACRSY010000055.1"/>
</dbReference>
<keyword evidence="2" id="KW-1185">Reference proteome</keyword>
<reference evidence="1" key="1">
    <citation type="submission" date="2020-08" db="EMBL/GenBank/DDBJ databases">
        <title>Genome public.</title>
        <authorList>
            <person name="Liu C."/>
            <person name="Sun Q."/>
        </authorList>
    </citation>
    <scope>NUCLEOTIDE SEQUENCE</scope>
    <source>
        <strain evidence="1">NSJ-12</strain>
    </source>
</reference>
<gene>
    <name evidence="1" type="ORF">H8718_18530</name>
</gene>
<sequence>MKVRATIGFVGKLSMYPGEEREITDKEVLKDLLSCGYIEEIGTKKTTKKSVKKDESK</sequence>
<comment type="caution">
    <text evidence="1">The sequence shown here is derived from an EMBL/GenBank/DDBJ whole genome shotgun (WGS) entry which is preliminary data.</text>
</comment>
<dbReference type="Proteomes" id="UP000655830">
    <property type="component" value="Unassembled WGS sequence"/>
</dbReference>